<dbReference type="InterPro" id="IPR008928">
    <property type="entry name" value="6-hairpin_glycosidase_sf"/>
</dbReference>
<name>A0A4V2Z2G9_9ACTN</name>
<dbReference type="SUPFAM" id="SSF48208">
    <property type="entry name" value="Six-hairpin glycosidases"/>
    <property type="match status" value="1"/>
</dbReference>
<reference evidence="1 2" key="1">
    <citation type="submission" date="2019-03" db="EMBL/GenBank/DDBJ databases">
        <title>Draft genome sequences of novel Actinobacteria.</title>
        <authorList>
            <person name="Sahin N."/>
            <person name="Ay H."/>
            <person name="Saygin H."/>
        </authorList>
    </citation>
    <scope>NUCLEOTIDE SEQUENCE [LARGE SCALE GENOMIC DNA]</scope>
    <source>
        <strain evidence="1 2">5K138</strain>
    </source>
</reference>
<dbReference type="OrthoDB" id="5165349at2"/>
<evidence type="ECO:0000313" key="2">
    <source>
        <dbReference type="Proteomes" id="UP000294739"/>
    </source>
</evidence>
<dbReference type="InterPro" id="IPR012341">
    <property type="entry name" value="6hp_glycosidase-like_sf"/>
</dbReference>
<proteinExistence type="predicted"/>
<dbReference type="Proteomes" id="UP000294739">
    <property type="component" value="Unassembled WGS sequence"/>
</dbReference>
<dbReference type="GO" id="GO:0005975">
    <property type="term" value="P:carbohydrate metabolic process"/>
    <property type="evidence" value="ECO:0007669"/>
    <property type="project" value="InterPro"/>
</dbReference>
<keyword evidence="2" id="KW-1185">Reference proteome</keyword>
<comment type="caution">
    <text evidence="1">The sequence shown here is derived from an EMBL/GenBank/DDBJ whole genome shotgun (WGS) entry which is preliminary data.</text>
</comment>
<gene>
    <name evidence="1" type="ORF">E1269_16445</name>
</gene>
<evidence type="ECO:0000313" key="1">
    <source>
        <dbReference type="EMBL" id="TDE08758.1"/>
    </source>
</evidence>
<dbReference type="AlphaFoldDB" id="A0A4V2Z2G9"/>
<dbReference type="EMBL" id="SMKZ01000022">
    <property type="protein sequence ID" value="TDE08758.1"/>
    <property type="molecule type" value="Genomic_DNA"/>
</dbReference>
<organism evidence="1 2">
    <name type="scientific">Jiangella asiatica</name>
    <dbReference type="NCBI Taxonomy" id="2530372"/>
    <lineage>
        <taxon>Bacteria</taxon>
        <taxon>Bacillati</taxon>
        <taxon>Actinomycetota</taxon>
        <taxon>Actinomycetes</taxon>
        <taxon>Jiangellales</taxon>
        <taxon>Jiangellaceae</taxon>
        <taxon>Jiangella</taxon>
    </lineage>
</organism>
<dbReference type="InParanoid" id="A0A4V2Z2G9"/>
<accession>A0A4V2Z2G9</accession>
<protein>
    <recommendedName>
        <fullName evidence="3">Alpha-L-rhamnosidase six-hairpin glycosidase domain-containing protein</fullName>
    </recommendedName>
</protein>
<sequence>MRVTPTVDDFTADTVTQRYDDMFNPPGLTNFLGAVQVDHDVTAVRSVNFAPVSHGDTVTAALFVDGRLFRSFGSPVSVQWRPDRVVRSAQLGDLAITTTTATPPGLSGVVVDIEVTNISDAPRTVRLGLSVASSVTRTTPWRASIPPSEPNTLELAAGRAALLGRASSSAAVSVQGVDADDARVRGRSVEVDATIDAGATYRLGYAHVIAVAEEEALAAYDAAVADVPGGIAAARDSWNATLEAAFTPGNNEFSGHVPTLETSNDALRRLYWWGVLGVIWFRRDNPASVLGRVYDTLMPRNWQTTTFIWDFSLSSMIHALLDPEPMRKQIEHWIALDIHRHFGTEWQTGGPAGYWYSVNDYAMTRLVRDYVRWNGRPDFLEVKLAAHDGPARPVADHVSDWATAWERFRTSHALADYGEIDNLMECVSSYIHEVASLNAANVWCMRAAADIASLRGDDGAAADLRERAAALVPHVRELYVEGEGFWHARQPDGRMVPVRHCYDFTTVGMTIAADLPERQRAEMVEFFVRELRTPAWMRALSPYDDDASFSLRPDHQWNGAYPAWPADAARSLIELGRPDVAADWLPGLARTANQGPPAQAHLVEEAGDPVNGGAVKAPPQIPYMIDWSCSAAGAWAALVVEGFFGVRPDVDGTVWVESQLAAVDPGARLRNLRIGDALVDVSVDGVIG</sequence>
<dbReference type="Gene3D" id="1.50.10.10">
    <property type="match status" value="1"/>
</dbReference>
<evidence type="ECO:0008006" key="3">
    <source>
        <dbReference type="Google" id="ProtNLM"/>
    </source>
</evidence>
<dbReference type="RefSeq" id="WP_131896408.1">
    <property type="nucleotide sequence ID" value="NZ_SMKZ01000022.1"/>
</dbReference>